<gene>
    <name evidence="1" type="ORF">NQ176_g11344</name>
</gene>
<accession>A0ACC1MBT0</accession>
<evidence type="ECO:0000313" key="2">
    <source>
        <dbReference type="Proteomes" id="UP001143910"/>
    </source>
</evidence>
<proteinExistence type="predicted"/>
<dbReference type="Proteomes" id="UP001143910">
    <property type="component" value="Unassembled WGS sequence"/>
</dbReference>
<dbReference type="EMBL" id="JANJQO010003787">
    <property type="protein sequence ID" value="KAJ2956097.1"/>
    <property type="molecule type" value="Genomic_DNA"/>
</dbReference>
<keyword evidence="2" id="KW-1185">Reference proteome</keyword>
<protein>
    <submittedName>
        <fullName evidence="1">Uncharacterized protein</fullName>
    </submittedName>
</protein>
<comment type="caution">
    <text evidence="1">The sequence shown here is derived from an EMBL/GenBank/DDBJ whole genome shotgun (WGS) entry which is preliminary data.</text>
</comment>
<name>A0ACC1MBT0_9HYPO</name>
<organism evidence="1 2">
    <name type="scientific">Zarea fungicola</name>
    <dbReference type="NCBI Taxonomy" id="93591"/>
    <lineage>
        <taxon>Eukaryota</taxon>
        <taxon>Fungi</taxon>
        <taxon>Dikarya</taxon>
        <taxon>Ascomycota</taxon>
        <taxon>Pezizomycotina</taxon>
        <taxon>Sordariomycetes</taxon>
        <taxon>Hypocreomycetidae</taxon>
        <taxon>Hypocreales</taxon>
        <taxon>Cordycipitaceae</taxon>
        <taxon>Zarea</taxon>
    </lineage>
</organism>
<evidence type="ECO:0000313" key="1">
    <source>
        <dbReference type="EMBL" id="KAJ2956097.1"/>
    </source>
</evidence>
<sequence length="197" mass="20895">MSSAAFTSPLPLVQKAIWVESKESSTNVTLRHDVPVPLPGDYDVLVKVEFSGLCHSDVYNITGAHPMDVKIAGHEGVGHVVQVGSSVPESGAFSRRVGQRVGVKWIHETCGDCAVCERDETLCDAQHNSGRDRPGTLQQYVVVPAKHASPIPDGVESKIAAPLLCAGLTMYSAIAKTNSQKNDWVVIQGAGGGLGHM</sequence>
<reference evidence="1" key="1">
    <citation type="submission" date="2022-08" db="EMBL/GenBank/DDBJ databases">
        <title>Genome Sequence of Lecanicillium fungicola.</title>
        <authorList>
            <person name="Buettner E."/>
        </authorList>
    </citation>
    <scope>NUCLEOTIDE SEQUENCE</scope>
    <source>
        <strain evidence="1">Babe33</strain>
    </source>
</reference>